<evidence type="ECO:0000313" key="1">
    <source>
        <dbReference type="EMBL" id="ERG96951.1"/>
    </source>
</evidence>
<dbReference type="HOGENOM" id="CLU_220551_0_0_2"/>
<dbReference type="Proteomes" id="UP000030710">
    <property type="component" value="Unassembled WGS sequence"/>
</dbReference>
<proteinExistence type="predicted"/>
<reference evidence="1 2" key="1">
    <citation type="journal article" date="2013" name="PLoS ONE">
        <title>Assembly-driven community genomics of a hypersaline microbial ecosystem.</title>
        <authorList>
            <person name="Podell S."/>
            <person name="Ugalde J.A."/>
            <person name="Narasingarao P."/>
            <person name="Banfield J.F."/>
            <person name="Heidelberg K.B."/>
            <person name="Allen E.E."/>
        </authorList>
    </citation>
    <scope>NUCLEOTIDE SEQUENCE [LARGE SCALE GENOMIC DNA]</scope>
    <source>
        <strain evidence="2">J07HQW2</strain>
    </source>
</reference>
<organism evidence="1 2">
    <name type="scientific">Haloquadratum walsbyi J07HQW2</name>
    <dbReference type="NCBI Taxonomy" id="1238425"/>
    <lineage>
        <taxon>Archaea</taxon>
        <taxon>Methanobacteriati</taxon>
        <taxon>Methanobacteriota</taxon>
        <taxon>Stenosarchaea group</taxon>
        <taxon>Halobacteria</taxon>
        <taxon>Halobacteriales</taxon>
        <taxon>Haloferacaceae</taxon>
        <taxon>Haloquadratum</taxon>
    </lineage>
</organism>
<protein>
    <submittedName>
        <fullName evidence="1">Uncharacterized protein</fullName>
    </submittedName>
</protein>
<dbReference type="EMBL" id="KE356561">
    <property type="protein sequence ID" value="ERG96951.1"/>
    <property type="molecule type" value="Genomic_DNA"/>
</dbReference>
<sequence>MSKRAKIIAVVAVVALTYTLIASRSNSGDTEQDST</sequence>
<dbReference type="STRING" id="1238425.J07HQW2_03435"/>
<name>U1PWY5_9EURY</name>
<gene>
    <name evidence="1" type="ORF">J07HQW2_03435</name>
</gene>
<accession>U1PWY5</accession>
<dbReference type="AlphaFoldDB" id="U1PWY5"/>
<evidence type="ECO:0000313" key="2">
    <source>
        <dbReference type="Proteomes" id="UP000030710"/>
    </source>
</evidence>